<evidence type="ECO:0000313" key="2">
    <source>
        <dbReference type="Proteomes" id="UP000603602"/>
    </source>
</evidence>
<name>A0ABR9B9M7_9RHOO</name>
<proteinExistence type="predicted"/>
<keyword evidence="2" id="KW-1185">Reference proteome</keyword>
<comment type="caution">
    <text evidence="1">The sequence shown here is derived from an EMBL/GenBank/DDBJ whole genome shotgun (WGS) entry which is preliminary data.</text>
</comment>
<protein>
    <recommendedName>
        <fullName evidence="3">UspA domain-containing protein</fullName>
    </recommendedName>
</protein>
<accession>A0ABR9B9M7</accession>
<reference evidence="2" key="1">
    <citation type="submission" date="2023-07" db="EMBL/GenBank/DDBJ databases">
        <title>Thauera sp. CAU 1555 isolated from sand of Yaerae Beach.</title>
        <authorList>
            <person name="Kim W."/>
        </authorList>
    </citation>
    <scope>NUCLEOTIDE SEQUENCE [LARGE SCALE GENOMIC DNA]</scope>
    <source>
        <strain evidence="2">CAU 1555</strain>
    </source>
</reference>
<dbReference type="EMBL" id="JACYTO010000001">
    <property type="protein sequence ID" value="MBD8502703.1"/>
    <property type="molecule type" value="Genomic_DNA"/>
</dbReference>
<organism evidence="1 2">
    <name type="scientific">Thauera sedimentorum</name>
    <dbReference type="NCBI Taxonomy" id="2767595"/>
    <lineage>
        <taxon>Bacteria</taxon>
        <taxon>Pseudomonadati</taxon>
        <taxon>Pseudomonadota</taxon>
        <taxon>Betaproteobacteria</taxon>
        <taxon>Rhodocyclales</taxon>
        <taxon>Zoogloeaceae</taxon>
        <taxon>Thauera</taxon>
    </lineage>
</organism>
<dbReference type="Proteomes" id="UP000603602">
    <property type="component" value="Unassembled WGS sequence"/>
</dbReference>
<evidence type="ECO:0008006" key="3">
    <source>
        <dbReference type="Google" id="ProtNLM"/>
    </source>
</evidence>
<dbReference type="SUPFAM" id="SSF52402">
    <property type="entry name" value="Adenine nucleotide alpha hydrolases-like"/>
    <property type="match status" value="1"/>
</dbReference>
<gene>
    <name evidence="1" type="ORF">IFO67_07370</name>
</gene>
<dbReference type="RefSeq" id="WP_187717465.1">
    <property type="nucleotide sequence ID" value="NZ_JACTAH010000001.1"/>
</dbReference>
<evidence type="ECO:0000313" key="1">
    <source>
        <dbReference type="EMBL" id="MBD8502703.1"/>
    </source>
</evidence>
<sequence>MRPMILPLDPPRRFFTPAHRRPHPYGIGRRLQYRHVLLATDFAATTDIYHRHLHCLARAIGGRTSLLHLPADTQADDPCASILLDGLVARLGLTPGAAWIARTGELRSTLEEAAIGHGVDLVIAGAWSAAIECGPCREVARIAPMLGCDVMTLDDGPEWL</sequence>